<sequence>MVFQIYIIQPYNPNPTSEKFEIHPIMSSLLRRMFYTIVQVDLCLGSVRYEEEVEGDCRVSRRLNPTWYNLSSKSDMLNFKWIEAFNSVYA</sequence>
<protein>
    <submittedName>
        <fullName evidence="1">Uncharacterized protein</fullName>
    </submittedName>
</protein>
<reference evidence="1" key="1">
    <citation type="submission" date="2022-06" db="EMBL/GenBank/DDBJ databases">
        <title>Uncovering the hologenomic basis of an extraordinary plant invasion.</title>
        <authorList>
            <person name="Bieker V.C."/>
            <person name="Martin M.D."/>
            <person name="Gilbert T."/>
            <person name="Hodgins K."/>
            <person name="Battlay P."/>
            <person name="Petersen B."/>
            <person name="Wilson J."/>
        </authorList>
    </citation>
    <scope>NUCLEOTIDE SEQUENCE</scope>
    <source>
        <strain evidence="1">AA19_3_7</strain>
        <tissue evidence="1">Leaf</tissue>
    </source>
</reference>
<dbReference type="Proteomes" id="UP001206925">
    <property type="component" value="Unassembled WGS sequence"/>
</dbReference>
<evidence type="ECO:0000313" key="1">
    <source>
        <dbReference type="EMBL" id="KAI7754384.1"/>
    </source>
</evidence>
<proteinExistence type="predicted"/>
<gene>
    <name evidence="1" type="ORF">M8C21_025616</name>
</gene>
<name>A0AAD5D7K8_AMBAR</name>
<evidence type="ECO:0000313" key="2">
    <source>
        <dbReference type="Proteomes" id="UP001206925"/>
    </source>
</evidence>
<dbReference type="EMBL" id="JAMZMK010003837">
    <property type="protein sequence ID" value="KAI7754384.1"/>
    <property type="molecule type" value="Genomic_DNA"/>
</dbReference>
<comment type="caution">
    <text evidence="1">The sequence shown here is derived from an EMBL/GenBank/DDBJ whole genome shotgun (WGS) entry which is preliminary data.</text>
</comment>
<organism evidence="1 2">
    <name type="scientific">Ambrosia artemisiifolia</name>
    <name type="common">Common ragweed</name>
    <dbReference type="NCBI Taxonomy" id="4212"/>
    <lineage>
        <taxon>Eukaryota</taxon>
        <taxon>Viridiplantae</taxon>
        <taxon>Streptophyta</taxon>
        <taxon>Embryophyta</taxon>
        <taxon>Tracheophyta</taxon>
        <taxon>Spermatophyta</taxon>
        <taxon>Magnoliopsida</taxon>
        <taxon>eudicotyledons</taxon>
        <taxon>Gunneridae</taxon>
        <taxon>Pentapetalae</taxon>
        <taxon>asterids</taxon>
        <taxon>campanulids</taxon>
        <taxon>Asterales</taxon>
        <taxon>Asteraceae</taxon>
        <taxon>Asteroideae</taxon>
        <taxon>Heliantheae alliance</taxon>
        <taxon>Heliantheae</taxon>
        <taxon>Ambrosia</taxon>
    </lineage>
</organism>
<accession>A0AAD5D7K8</accession>
<dbReference type="AlphaFoldDB" id="A0AAD5D7K8"/>
<keyword evidence="2" id="KW-1185">Reference proteome</keyword>